<dbReference type="GO" id="GO:0006261">
    <property type="term" value="P:DNA-templated DNA replication"/>
    <property type="evidence" value="ECO:0007669"/>
    <property type="project" value="TreeGrafter"/>
</dbReference>
<keyword evidence="2" id="KW-1185">Reference proteome</keyword>
<dbReference type="AlphaFoldDB" id="A0A9X2XZL7"/>
<organism evidence="1 2">
    <name type="scientific">Paraflavisolibacter caeni</name>
    <dbReference type="NCBI Taxonomy" id="2982496"/>
    <lineage>
        <taxon>Bacteria</taxon>
        <taxon>Pseudomonadati</taxon>
        <taxon>Bacteroidota</taxon>
        <taxon>Chitinophagia</taxon>
        <taxon>Chitinophagales</taxon>
        <taxon>Chitinophagaceae</taxon>
        <taxon>Paraflavisolibacter</taxon>
    </lineage>
</organism>
<evidence type="ECO:0000313" key="2">
    <source>
        <dbReference type="Proteomes" id="UP001155483"/>
    </source>
</evidence>
<proteinExistence type="predicted"/>
<accession>A0A9X2XZL7</accession>
<dbReference type="EMBL" id="JAOTIF010000022">
    <property type="protein sequence ID" value="MCU7551627.1"/>
    <property type="molecule type" value="Genomic_DNA"/>
</dbReference>
<evidence type="ECO:0000313" key="1">
    <source>
        <dbReference type="EMBL" id="MCU7551627.1"/>
    </source>
</evidence>
<sequence>MLFKDVIGQEDVKQRLVEMVEHNRLSHALLFLGKEGTGALPMALAFAQYLTCQQTTIPDEGGLFGAPEPRRRPSDSCGACPSCIKAEQLAHPDIHFSYPVITKKSGTPPISTDYAAEWREFMKTYPYGNTYDWLQFIGAENKQGNITAQECNDIIRKLNLKSFESGYKILVMWMPEYLGKEGNKLLKLIEEPPANTLFILVAESESEILSTILSRCQLVKIPAIEAAAVEEALVSRSNCEPETAKKIANISEGNYREALHLVQHADDDFHGLLREWLNATLKNQPIAQVKVIDDLSRLGREKQKQFLRYFTHLLELAIRMCVLNEEGRAALLYAMSEGEQDFAQRLNKICSIEQLEVIATELDKASYYIERNANGRILFHALTIKIFYIVRSNVLISP</sequence>
<reference evidence="1" key="2">
    <citation type="submission" date="2023-04" db="EMBL/GenBank/DDBJ databases">
        <title>Paracnuella aquatica gen. nov., sp. nov., a member of the family Chitinophagaceae isolated from a hot spring.</title>
        <authorList>
            <person name="Wang C."/>
        </authorList>
    </citation>
    <scope>NUCLEOTIDE SEQUENCE</scope>
    <source>
        <strain evidence="1">LB-8</strain>
    </source>
</reference>
<dbReference type="InterPro" id="IPR050238">
    <property type="entry name" value="DNA_Rep/Repair_Clamp_Loader"/>
</dbReference>
<dbReference type="InterPro" id="IPR027417">
    <property type="entry name" value="P-loop_NTPase"/>
</dbReference>
<protein>
    <submittedName>
        <fullName evidence="1">DNA polymerase III subunit</fullName>
    </submittedName>
</protein>
<dbReference type="RefSeq" id="WP_279299065.1">
    <property type="nucleotide sequence ID" value="NZ_JAOTIF010000022.1"/>
</dbReference>
<gene>
    <name evidence="1" type="ORF">OCK74_21080</name>
</gene>
<dbReference type="Proteomes" id="UP001155483">
    <property type="component" value="Unassembled WGS sequence"/>
</dbReference>
<comment type="caution">
    <text evidence="1">The sequence shown here is derived from an EMBL/GenBank/DDBJ whole genome shotgun (WGS) entry which is preliminary data.</text>
</comment>
<dbReference type="PANTHER" id="PTHR11669">
    <property type="entry name" value="REPLICATION FACTOR C / DNA POLYMERASE III GAMMA-TAU SUBUNIT"/>
    <property type="match status" value="1"/>
</dbReference>
<name>A0A9X2XZL7_9BACT</name>
<dbReference type="PANTHER" id="PTHR11669:SF8">
    <property type="entry name" value="DNA POLYMERASE III SUBUNIT DELTA"/>
    <property type="match status" value="1"/>
</dbReference>
<dbReference type="Pfam" id="PF13177">
    <property type="entry name" value="DNA_pol3_delta2"/>
    <property type="match status" value="1"/>
</dbReference>
<dbReference type="SUPFAM" id="SSF52540">
    <property type="entry name" value="P-loop containing nucleoside triphosphate hydrolases"/>
    <property type="match status" value="1"/>
</dbReference>
<dbReference type="Gene3D" id="3.40.50.300">
    <property type="entry name" value="P-loop containing nucleotide triphosphate hydrolases"/>
    <property type="match status" value="1"/>
</dbReference>
<reference evidence="1" key="1">
    <citation type="submission" date="2022-09" db="EMBL/GenBank/DDBJ databases">
        <authorList>
            <person name="Yuan C."/>
            <person name="Ke Z."/>
        </authorList>
    </citation>
    <scope>NUCLEOTIDE SEQUENCE</scope>
    <source>
        <strain evidence="1">LB-8</strain>
    </source>
</reference>